<dbReference type="InterPro" id="IPR011577">
    <property type="entry name" value="Cyt_b561_bac/Ni-Hgenase"/>
</dbReference>
<feature type="transmembrane region" description="Helical" evidence="6">
    <location>
        <begin position="45"/>
        <end position="71"/>
    </location>
</feature>
<protein>
    <submittedName>
        <fullName evidence="8">Cytochrome b/b6 domain-containing protein</fullName>
    </submittedName>
</protein>
<reference evidence="8 9" key="1">
    <citation type="submission" date="2024-04" db="EMBL/GenBank/DDBJ databases">
        <title>Human intestinal bacterial collection.</title>
        <authorList>
            <person name="Pauvert C."/>
            <person name="Hitch T.C.A."/>
            <person name="Clavel T."/>
        </authorList>
    </citation>
    <scope>NUCLEOTIDE SEQUENCE [LARGE SCALE GENOMIC DNA]</scope>
    <source>
        <strain evidence="8 9">CLA-KB-H42</strain>
    </source>
</reference>
<evidence type="ECO:0000256" key="6">
    <source>
        <dbReference type="SAM" id="Phobius"/>
    </source>
</evidence>
<evidence type="ECO:0000256" key="5">
    <source>
        <dbReference type="ARBA" id="ARBA00023136"/>
    </source>
</evidence>
<comment type="caution">
    <text evidence="8">The sequence shown here is derived from an EMBL/GenBank/DDBJ whole genome shotgun (WGS) entry which is preliminary data.</text>
</comment>
<keyword evidence="3 6" id="KW-0812">Transmembrane</keyword>
<accession>A0ABV1JBY1</accession>
<proteinExistence type="predicted"/>
<feature type="transmembrane region" description="Helical" evidence="6">
    <location>
        <begin position="149"/>
        <end position="171"/>
    </location>
</feature>
<dbReference type="SUPFAM" id="SSF81342">
    <property type="entry name" value="Transmembrane di-heme cytochromes"/>
    <property type="match status" value="1"/>
</dbReference>
<evidence type="ECO:0000256" key="3">
    <source>
        <dbReference type="ARBA" id="ARBA00022692"/>
    </source>
</evidence>
<keyword evidence="5 6" id="KW-0472">Membrane</keyword>
<feature type="transmembrane region" description="Helical" evidence="6">
    <location>
        <begin position="191"/>
        <end position="211"/>
    </location>
</feature>
<evidence type="ECO:0000256" key="2">
    <source>
        <dbReference type="ARBA" id="ARBA00022475"/>
    </source>
</evidence>
<keyword evidence="2" id="KW-1003">Cell membrane</keyword>
<evidence type="ECO:0000259" key="7">
    <source>
        <dbReference type="Pfam" id="PF01292"/>
    </source>
</evidence>
<dbReference type="Gene3D" id="1.20.950.20">
    <property type="entry name" value="Transmembrane di-heme cytochromes, Chain C"/>
    <property type="match status" value="1"/>
</dbReference>
<feature type="transmembrane region" description="Helical" evidence="6">
    <location>
        <begin position="83"/>
        <end position="101"/>
    </location>
</feature>
<sequence>MNKGPVRVSAEEAAMNRMFLAAMKDGRIERYIKRHSMQARITHGVTSICCILLCISGLFVFVPALAAAVGPDAVFAMRMSHRIIGIVFVAVPLASAVLAPRGVAHIFKNLFARWDSDDKKWMALFFPYLFLAKWIHMPDQHEVKSGQRFADGMLWFCGALMGITGVLLLLGTTIVDLGATAHGAILFLHDLGFLLVAIFAMAHIFLGSGIFQPYRGTYKLMFGNGMVSESDALYHWGHWARAEIASGDNVVEVKHA</sequence>
<dbReference type="PANTHER" id="PTHR30485:SF0">
    <property type="entry name" value="NI_FE-HYDROGENASE 1 B-TYPE CYTOCHROME SUBUNIT-RELATED"/>
    <property type="match status" value="1"/>
</dbReference>
<dbReference type="PANTHER" id="PTHR30485">
    <property type="entry name" value="NI/FE-HYDROGENASE 1 B-TYPE CYTOCHROME SUBUNIT"/>
    <property type="match status" value="1"/>
</dbReference>
<dbReference type="InterPro" id="IPR016174">
    <property type="entry name" value="Di-haem_cyt_TM"/>
</dbReference>
<organism evidence="8 9">
    <name type="scientific">Raoultibacter massiliensis</name>
    <dbReference type="NCBI Taxonomy" id="1852371"/>
    <lineage>
        <taxon>Bacteria</taxon>
        <taxon>Bacillati</taxon>
        <taxon>Actinomycetota</taxon>
        <taxon>Coriobacteriia</taxon>
        <taxon>Eggerthellales</taxon>
        <taxon>Eggerthellaceae</taxon>
        <taxon>Raoultibacter</taxon>
    </lineage>
</organism>
<evidence type="ECO:0000313" key="9">
    <source>
        <dbReference type="Proteomes" id="UP001487305"/>
    </source>
</evidence>
<keyword evidence="9" id="KW-1185">Reference proteome</keyword>
<evidence type="ECO:0000256" key="1">
    <source>
        <dbReference type="ARBA" id="ARBA00004651"/>
    </source>
</evidence>
<gene>
    <name evidence="8" type="ORF">AAA083_06300</name>
</gene>
<dbReference type="InterPro" id="IPR051542">
    <property type="entry name" value="Hydrogenase_cytochrome"/>
</dbReference>
<dbReference type="EMBL" id="JBBNOP010000004">
    <property type="protein sequence ID" value="MEQ3362581.1"/>
    <property type="molecule type" value="Genomic_DNA"/>
</dbReference>
<feature type="domain" description="Cytochrome b561 bacterial/Ni-hydrogenase" evidence="7">
    <location>
        <begin position="34"/>
        <end position="206"/>
    </location>
</feature>
<name>A0ABV1JBY1_9ACTN</name>
<keyword evidence="4 6" id="KW-1133">Transmembrane helix</keyword>
<dbReference type="RefSeq" id="WP_102374597.1">
    <property type="nucleotide sequence ID" value="NZ_JBBNOP010000004.1"/>
</dbReference>
<evidence type="ECO:0000256" key="4">
    <source>
        <dbReference type="ARBA" id="ARBA00022989"/>
    </source>
</evidence>
<evidence type="ECO:0000313" key="8">
    <source>
        <dbReference type="EMBL" id="MEQ3362581.1"/>
    </source>
</evidence>
<dbReference type="Proteomes" id="UP001487305">
    <property type="component" value="Unassembled WGS sequence"/>
</dbReference>
<comment type="subcellular location">
    <subcellularLocation>
        <location evidence="1">Cell membrane</location>
        <topology evidence="1">Multi-pass membrane protein</topology>
    </subcellularLocation>
</comment>
<dbReference type="Pfam" id="PF01292">
    <property type="entry name" value="Ni_hydr_CYTB"/>
    <property type="match status" value="1"/>
</dbReference>